<comment type="function">
    <text evidence="1">May be involved in recombinational repair of damaged DNA.</text>
</comment>
<dbReference type="InterPro" id="IPR007895">
    <property type="entry name" value="MASE1"/>
</dbReference>
<keyword evidence="9" id="KW-0067">ATP-binding</keyword>
<dbReference type="InterPro" id="IPR011712">
    <property type="entry name" value="Sig_transdc_His_kin_sub3_dim/P"/>
</dbReference>
<keyword evidence="14" id="KW-0175">Coiled coil</keyword>
<feature type="transmembrane region" description="Helical" evidence="15">
    <location>
        <begin position="624"/>
        <end position="640"/>
    </location>
</feature>
<evidence type="ECO:0000259" key="16">
    <source>
        <dbReference type="Pfam" id="PF02463"/>
    </source>
</evidence>
<comment type="similarity">
    <text evidence="3">Belongs to the RecN family.</text>
</comment>
<evidence type="ECO:0000256" key="8">
    <source>
        <dbReference type="ARBA" id="ARBA00022763"/>
    </source>
</evidence>
<evidence type="ECO:0000256" key="15">
    <source>
        <dbReference type="SAM" id="Phobius"/>
    </source>
</evidence>
<dbReference type="InterPro" id="IPR003395">
    <property type="entry name" value="RecF/RecN/SMC_N"/>
</dbReference>
<gene>
    <name evidence="19" type="ORF">F511_08495</name>
</gene>
<evidence type="ECO:0000256" key="12">
    <source>
        <dbReference type="ARBA" id="ARBA00023204"/>
    </source>
</evidence>
<evidence type="ECO:0000256" key="10">
    <source>
        <dbReference type="ARBA" id="ARBA00022989"/>
    </source>
</evidence>
<dbReference type="InterPro" id="IPR004604">
    <property type="entry name" value="DNA_recomb/repair_RecN"/>
</dbReference>
<keyword evidence="12" id="KW-0234">DNA repair</keyword>
<feature type="domain" description="RecF/RecN/SMC N-terminal" evidence="16">
    <location>
        <begin position="2"/>
        <end position="485"/>
    </location>
</feature>
<protein>
    <recommendedName>
        <fullName evidence="4">DNA repair protein RecN</fullName>
    </recommendedName>
    <alternativeName>
        <fullName evidence="13">Recombination protein N</fullName>
    </alternativeName>
</protein>
<feature type="transmembrane region" description="Helical" evidence="15">
    <location>
        <begin position="599"/>
        <end position="618"/>
    </location>
</feature>
<accession>A0A2Z7A7D0</accession>
<proteinExistence type="inferred from homology"/>
<evidence type="ECO:0000259" key="18">
    <source>
        <dbReference type="Pfam" id="PF07730"/>
    </source>
</evidence>
<keyword evidence="6 15" id="KW-0812">Transmembrane</keyword>
<dbReference type="GO" id="GO:0006310">
    <property type="term" value="P:DNA recombination"/>
    <property type="evidence" value="ECO:0007669"/>
    <property type="project" value="InterPro"/>
</dbReference>
<evidence type="ECO:0000256" key="3">
    <source>
        <dbReference type="ARBA" id="ARBA00009441"/>
    </source>
</evidence>
<feature type="transmembrane region" description="Helical" evidence="15">
    <location>
        <begin position="749"/>
        <end position="767"/>
    </location>
</feature>
<sequence length="1125" mass="121703">MLTSLHVRQFAVVEQAEVDFGAGLTVVSGETGAGKSLLVDALLLLAGARADSGMVRAGSDRAELSAEFDLAALPEARAWLAQEELDDDETCQLRRVIRAEGSSRAWINGRPASAGQLAELAALLVEIHGQHEHQALLSRTHQLALLDAFAGHEPVAAQVRGLATQWRELGARIRRLSGGEDREQRLELLRHELAELEQWALPPAELAELEASHKRLANAGRLAEGAAGVVELLDGDSEFALRRALGRAHAELGKLATLDDALNPALELLDNAAIQLGEAADTLGRYAQDVDLDPERFAEVDAHLARLHELGRRHRLPVAELHDRLVALRRELDELEGAGEALEKLAAQRERAQADYDKAAATLGKSRRKAAEKLGKEVSALMSELGMAGGVLQVELEAADGDEPDPQGRERCELLVSANPGQPPRALRKVASGGELARISLAIEVATLGKDSIGTMVFDEVDSGIGGAVAEVVGQKLRALGGQRQGSPSCMLSTTMRVSAATLRRCSISGRPLPSGNDRSSATRSGRCWATASTASSALRHSATTLRSGSSPISRLKPSRTMAWSSTRTMLYMALLYTDRNRSAPAPMYHPRMRLKPSRLLHSGPLLGVSYLLLWLLLWPTAQPYWMLPYGLRFGALLLLPVRQWGWLLGAELVASAGMSLHAGLPMGWSGYFLGELPEPLVTAAGLWLLRRLNPHAGANLHNPQETARLLLAAILVVLSTTAADIGLLTVIHTAAAEDALIHMLGNELLGGYLGVLLMVPVMVLLLRAPPDRHALGGLLLDGLQVMLPAMAILLLLSEQATSQPQFARALSLAPVLFFAFRHGWRGASLAMIVSSLGMTVLDQRLGHDPSAAGYLFLAVAGTGTLMLGSATDALRRSKLRVAEQNTHLAAVNRRLDQLARQLRAAARGNLQADENQRRHLAAELHDELGQNITAIQTHVKLAQARLRQAGLEDIGTSINGILAHMRRALHRLLDDLRPAVLDEFGLLRALDEGPIRDLLNTAGIRYLTELRGDPRLLDDDTRTTIYRLAQESATNAVKHAKASEFRLRLRIGERHGTALALLDLRDNGIGLPERLPRGGRGLQGMRDRVTSLGGLFRLRPVRQGVHLRVLLRSNIESPVTNRNA</sequence>
<feature type="coiled-coil region" evidence="14">
    <location>
        <begin position="318"/>
        <end position="362"/>
    </location>
</feature>
<dbReference type="Gene3D" id="3.40.50.300">
    <property type="entry name" value="P-loop containing nucleotide triphosphate hydrolases"/>
    <property type="match status" value="2"/>
</dbReference>
<evidence type="ECO:0000256" key="6">
    <source>
        <dbReference type="ARBA" id="ARBA00022692"/>
    </source>
</evidence>
<dbReference type="OrthoDB" id="1938215at2759"/>
<keyword evidence="7" id="KW-0547">Nucleotide-binding</keyword>
<evidence type="ECO:0000256" key="4">
    <source>
        <dbReference type="ARBA" id="ARBA00021315"/>
    </source>
</evidence>
<dbReference type="Gene3D" id="1.20.5.1930">
    <property type="match status" value="1"/>
</dbReference>
<dbReference type="CDD" id="cd03241">
    <property type="entry name" value="ABC_RecN"/>
    <property type="match status" value="1"/>
</dbReference>
<dbReference type="GO" id="GO:0051276">
    <property type="term" value="P:chromosome organization"/>
    <property type="evidence" value="ECO:0007669"/>
    <property type="project" value="UniProtKB-ARBA"/>
</dbReference>
<feature type="transmembrane region" description="Helical" evidence="15">
    <location>
        <begin position="671"/>
        <end position="690"/>
    </location>
</feature>
<keyword evidence="5" id="KW-1003">Cell membrane</keyword>
<dbReference type="Gene3D" id="3.30.565.10">
    <property type="entry name" value="Histidine kinase-like ATPase, C-terminal domain"/>
    <property type="match status" value="1"/>
</dbReference>
<organism evidence="19 20">
    <name type="scientific">Dorcoceras hygrometricum</name>
    <dbReference type="NCBI Taxonomy" id="472368"/>
    <lineage>
        <taxon>Eukaryota</taxon>
        <taxon>Viridiplantae</taxon>
        <taxon>Streptophyta</taxon>
        <taxon>Embryophyta</taxon>
        <taxon>Tracheophyta</taxon>
        <taxon>Spermatophyta</taxon>
        <taxon>Magnoliopsida</taxon>
        <taxon>eudicotyledons</taxon>
        <taxon>Gunneridae</taxon>
        <taxon>Pentapetalae</taxon>
        <taxon>asterids</taxon>
        <taxon>lamiids</taxon>
        <taxon>Lamiales</taxon>
        <taxon>Gesneriaceae</taxon>
        <taxon>Didymocarpoideae</taxon>
        <taxon>Trichosporeae</taxon>
        <taxon>Loxocarpinae</taxon>
        <taxon>Dorcoceras</taxon>
    </lineage>
</organism>
<feature type="domain" description="MASE1" evidence="17">
    <location>
        <begin position="607"/>
        <end position="837"/>
    </location>
</feature>
<dbReference type="InterPro" id="IPR027417">
    <property type="entry name" value="P-loop_NTPase"/>
</dbReference>
<dbReference type="NCBIfam" id="NF008121">
    <property type="entry name" value="PRK10869.1"/>
    <property type="match status" value="1"/>
</dbReference>
<evidence type="ECO:0000256" key="2">
    <source>
        <dbReference type="ARBA" id="ARBA00004651"/>
    </source>
</evidence>
<dbReference type="GO" id="GO:0000155">
    <property type="term" value="F:phosphorelay sensor kinase activity"/>
    <property type="evidence" value="ECO:0007669"/>
    <property type="project" value="InterPro"/>
</dbReference>
<evidence type="ECO:0000256" key="7">
    <source>
        <dbReference type="ARBA" id="ARBA00022741"/>
    </source>
</evidence>
<dbReference type="Pfam" id="PF07730">
    <property type="entry name" value="HisKA_3"/>
    <property type="match status" value="1"/>
</dbReference>
<evidence type="ECO:0000256" key="14">
    <source>
        <dbReference type="SAM" id="Coils"/>
    </source>
</evidence>
<evidence type="ECO:0000256" key="13">
    <source>
        <dbReference type="ARBA" id="ARBA00033408"/>
    </source>
</evidence>
<dbReference type="GO" id="GO:0046983">
    <property type="term" value="F:protein dimerization activity"/>
    <property type="evidence" value="ECO:0007669"/>
    <property type="project" value="InterPro"/>
</dbReference>
<evidence type="ECO:0000313" key="19">
    <source>
        <dbReference type="EMBL" id="KZV14855.1"/>
    </source>
</evidence>
<evidence type="ECO:0000256" key="11">
    <source>
        <dbReference type="ARBA" id="ARBA00023136"/>
    </source>
</evidence>
<keyword evidence="10 15" id="KW-1133">Transmembrane helix</keyword>
<name>A0A2Z7A7D0_9LAMI</name>
<evidence type="ECO:0000256" key="9">
    <source>
        <dbReference type="ARBA" id="ARBA00022840"/>
    </source>
</evidence>
<dbReference type="Proteomes" id="UP000250235">
    <property type="component" value="Unassembled WGS sequence"/>
</dbReference>
<comment type="subcellular location">
    <subcellularLocation>
        <location evidence="2">Cell membrane</location>
        <topology evidence="2">Multi-pass membrane protein</topology>
    </subcellularLocation>
</comment>
<dbReference type="Pfam" id="PF05231">
    <property type="entry name" value="MASE1"/>
    <property type="match status" value="1"/>
</dbReference>
<keyword evidence="8" id="KW-0227">DNA damage</keyword>
<feature type="transmembrane region" description="Helical" evidence="15">
    <location>
        <begin position="852"/>
        <end position="871"/>
    </location>
</feature>
<dbReference type="PANTHER" id="PTHR11059">
    <property type="entry name" value="DNA REPAIR PROTEIN RECN"/>
    <property type="match status" value="1"/>
</dbReference>
<dbReference type="CDD" id="cd16917">
    <property type="entry name" value="HATPase_UhpB-NarQ-NarX-like"/>
    <property type="match status" value="1"/>
</dbReference>
<dbReference type="PANTHER" id="PTHR11059:SF0">
    <property type="entry name" value="DNA REPAIR PROTEIN RECN"/>
    <property type="match status" value="1"/>
</dbReference>
<feature type="transmembrane region" description="Helical" evidence="15">
    <location>
        <begin position="710"/>
        <end position="737"/>
    </location>
</feature>
<dbReference type="GO" id="GO:0005886">
    <property type="term" value="C:plasma membrane"/>
    <property type="evidence" value="ECO:0007669"/>
    <property type="project" value="UniProtKB-SubCell"/>
</dbReference>
<dbReference type="AlphaFoldDB" id="A0A2Z7A7D0"/>
<dbReference type="FunFam" id="3.40.50.300:FF:000319">
    <property type="entry name" value="DNA repair protein RecN"/>
    <property type="match status" value="1"/>
</dbReference>
<dbReference type="Pfam" id="PF02463">
    <property type="entry name" value="SMC_N"/>
    <property type="match status" value="1"/>
</dbReference>
<dbReference type="GO" id="GO:0006281">
    <property type="term" value="P:DNA repair"/>
    <property type="evidence" value="ECO:0007669"/>
    <property type="project" value="UniProtKB-KW"/>
</dbReference>
<feature type="coiled-coil region" evidence="14">
    <location>
        <begin position="882"/>
        <end position="909"/>
    </location>
</feature>
<keyword evidence="11 15" id="KW-0472">Membrane</keyword>
<dbReference type="SUPFAM" id="SSF55874">
    <property type="entry name" value="ATPase domain of HSP90 chaperone/DNA topoisomerase II/histidine kinase"/>
    <property type="match status" value="1"/>
</dbReference>
<evidence type="ECO:0000259" key="17">
    <source>
        <dbReference type="Pfam" id="PF05231"/>
    </source>
</evidence>
<evidence type="ECO:0000256" key="5">
    <source>
        <dbReference type="ARBA" id="ARBA00022475"/>
    </source>
</evidence>
<dbReference type="SUPFAM" id="SSF52540">
    <property type="entry name" value="P-loop containing nucleoside triphosphate hydrolases"/>
    <property type="match status" value="2"/>
</dbReference>
<evidence type="ECO:0000313" key="20">
    <source>
        <dbReference type="Proteomes" id="UP000250235"/>
    </source>
</evidence>
<dbReference type="EMBL" id="KV020168">
    <property type="protein sequence ID" value="KZV14855.1"/>
    <property type="molecule type" value="Genomic_DNA"/>
</dbReference>
<dbReference type="GO" id="GO:0005524">
    <property type="term" value="F:ATP binding"/>
    <property type="evidence" value="ECO:0007669"/>
    <property type="project" value="UniProtKB-KW"/>
</dbReference>
<dbReference type="InterPro" id="IPR036890">
    <property type="entry name" value="HATPase_C_sf"/>
</dbReference>
<feature type="domain" description="Signal transduction histidine kinase subgroup 3 dimerisation and phosphoacceptor" evidence="18">
    <location>
        <begin position="918"/>
        <end position="981"/>
    </location>
</feature>
<reference evidence="19 20" key="1">
    <citation type="journal article" date="2015" name="Proc. Natl. Acad. Sci. U.S.A.">
        <title>The resurrection genome of Boea hygrometrica: A blueprint for survival of dehydration.</title>
        <authorList>
            <person name="Xiao L."/>
            <person name="Yang G."/>
            <person name="Zhang L."/>
            <person name="Yang X."/>
            <person name="Zhao S."/>
            <person name="Ji Z."/>
            <person name="Zhou Q."/>
            <person name="Hu M."/>
            <person name="Wang Y."/>
            <person name="Chen M."/>
            <person name="Xu Y."/>
            <person name="Jin H."/>
            <person name="Xiao X."/>
            <person name="Hu G."/>
            <person name="Bao F."/>
            <person name="Hu Y."/>
            <person name="Wan P."/>
            <person name="Li L."/>
            <person name="Deng X."/>
            <person name="Kuang T."/>
            <person name="Xiang C."/>
            <person name="Zhu J.K."/>
            <person name="Oliver M.J."/>
            <person name="He Y."/>
        </authorList>
    </citation>
    <scope>NUCLEOTIDE SEQUENCE [LARGE SCALE GENOMIC DNA]</scope>
    <source>
        <strain evidence="20">cv. XS01</strain>
    </source>
</reference>
<feature type="transmembrane region" description="Helical" evidence="15">
    <location>
        <begin position="779"/>
        <end position="797"/>
    </location>
</feature>
<keyword evidence="20" id="KW-1185">Reference proteome</keyword>
<evidence type="ECO:0000256" key="1">
    <source>
        <dbReference type="ARBA" id="ARBA00003618"/>
    </source>
</evidence>